<dbReference type="AlphaFoldDB" id="A0A917UCJ4"/>
<dbReference type="Pfam" id="PF13411">
    <property type="entry name" value="MerR_1"/>
    <property type="match status" value="1"/>
</dbReference>
<gene>
    <name evidence="3" type="ORF">GCM10007977_098420</name>
</gene>
<organism evidence="3 4">
    <name type="scientific">Dactylosporangium sucinum</name>
    <dbReference type="NCBI Taxonomy" id="1424081"/>
    <lineage>
        <taxon>Bacteria</taxon>
        <taxon>Bacillati</taxon>
        <taxon>Actinomycetota</taxon>
        <taxon>Actinomycetes</taxon>
        <taxon>Micromonosporales</taxon>
        <taxon>Micromonosporaceae</taxon>
        <taxon>Dactylosporangium</taxon>
    </lineage>
</organism>
<dbReference type="GO" id="GO:0003700">
    <property type="term" value="F:DNA-binding transcription factor activity"/>
    <property type="evidence" value="ECO:0007669"/>
    <property type="project" value="InterPro"/>
</dbReference>
<dbReference type="CDD" id="cd00592">
    <property type="entry name" value="HTH_MerR-like"/>
    <property type="match status" value="1"/>
</dbReference>
<name>A0A917UCJ4_9ACTN</name>
<dbReference type="RefSeq" id="WP_190257000.1">
    <property type="nucleotide sequence ID" value="NZ_BMPI01000086.1"/>
</dbReference>
<dbReference type="EMBL" id="BMPI01000086">
    <property type="protein sequence ID" value="GGM81322.1"/>
    <property type="molecule type" value="Genomic_DNA"/>
</dbReference>
<reference evidence="3" key="2">
    <citation type="submission" date="2020-09" db="EMBL/GenBank/DDBJ databases">
        <authorList>
            <person name="Sun Q."/>
            <person name="Ohkuma M."/>
        </authorList>
    </citation>
    <scope>NUCLEOTIDE SEQUENCE</scope>
    <source>
        <strain evidence="3">JCM 19831</strain>
    </source>
</reference>
<keyword evidence="1" id="KW-0238">DNA-binding</keyword>
<evidence type="ECO:0000313" key="4">
    <source>
        <dbReference type="Proteomes" id="UP000642070"/>
    </source>
</evidence>
<dbReference type="Gene3D" id="1.10.1660.10">
    <property type="match status" value="1"/>
</dbReference>
<feature type="domain" description="HTH merR-type" evidence="2">
    <location>
        <begin position="2"/>
        <end position="71"/>
    </location>
</feature>
<evidence type="ECO:0000313" key="3">
    <source>
        <dbReference type="EMBL" id="GGM81322.1"/>
    </source>
</evidence>
<dbReference type="PANTHER" id="PTHR30204">
    <property type="entry name" value="REDOX-CYCLING DRUG-SENSING TRANSCRIPTIONAL ACTIVATOR SOXR"/>
    <property type="match status" value="1"/>
</dbReference>
<keyword evidence="4" id="KW-1185">Reference proteome</keyword>
<proteinExistence type="predicted"/>
<dbReference type="GO" id="GO:0003677">
    <property type="term" value="F:DNA binding"/>
    <property type="evidence" value="ECO:0007669"/>
    <property type="project" value="UniProtKB-KW"/>
</dbReference>
<protein>
    <submittedName>
        <fullName evidence="3">Transcriptional regulator, MerR family protein</fullName>
    </submittedName>
</protein>
<dbReference type="Proteomes" id="UP000642070">
    <property type="component" value="Unassembled WGS sequence"/>
</dbReference>
<reference evidence="3" key="1">
    <citation type="journal article" date="2014" name="Int. J. Syst. Evol. Microbiol.">
        <title>Complete genome sequence of Corynebacterium casei LMG S-19264T (=DSM 44701T), isolated from a smear-ripened cheese.</title>
        <authorList>
            <consortium name="US DOE Joint Genome Institute (JGI-PGF)"/>
            <person name="Walter F."/>
            <person name="Albersmeier A."/>
            <person name="Kalinowski J."/>
            <person name="Ruckert C."/>
        </authorList>
    </citation>
    <scope>NUCLEOTIDE SEQUENCE</scope>
    <source>
        <strain evidence="3">JCM 19831</strain>
    </source>
</reference>
<dbReference type="SMART" id="SM00422">
    <property type="entry name" value="HTH_MERR"/>
    <property type="match status" value="1"/>
</dbReference>
<dbReference type="SUPFAM" id="SSF46955">
    <property type="entry name" value="Putative DNA-binding domain"/>
    <property type="match status" value="1"/>
</dbReference>
<dbReference type="PROSITE" id="PS50937">
    <property type="entry name" value="HTH_MERR_2"/>
    <property type="match status" value="1"/>
</dbReference>
<dbReference type="InterPro" id="IPR047057">
    <property type="entry name" value="MerR_fam"/>
</dbReference>
<evidence type="ECO:0000256" key="1">
    <source>
        <dbReference type="ARBA" id="ARBA00023125"/>
    </source>
</evidence>
<accession>A0A917UCJ4</accession>
<dbReference type="PANTHER" id="PTHR30204:SF93">
    <property type="entry name" value="HTH MERR-TYPE DOMAIN-CONTAINING PROTEIN"/>
    <property type="match status" value="1"/>
</dbReference>
<dbReference type="InterPro" id="IPR009061">
    <property type="entry name" value="DNA-bd_dom_put_sf"/>
</dbReference>
<sequence length="247" mass="27228">MTWSTREIAELSGTTVKTVRYYHEIGLLEEPDRKPNGYKQYTIRHLTRLLQIKRLTGLGVPLTQVATMGTDLDGQASVFRIIDAELEATVERLQDIRRELAVLSQPGATSDVPPGFNSVAEHLRDNDRALLMIYAQLFSDESMEAVHQILEARPNDALDEEFRDLPEDADEATRQALAEQIAPFMDAATAANPVTLVPKARTPRQTGAARSVAGHALEALYSRAQLDVLRRAHRISTAGANTGSALD</sequence>
<dbReference type="InterPro" id="IPR000551">
    <property type="entry name" value="MerR-type_HTH_dom"/>
</dbReference>
<evidence type="ECO:0000259" key="2">
    <source>
        <dbReference type="PROSITE" id="PS50937"/>
    </source>
</evidence>
<comment type="caution">
    <text evidence="3">The sequence shown here is derived from an EMBL/GenBank/DDBJ whole genome shotgun (WGS) entry which is preliminary data.</text>
</comment>